<feature type="region of interest" description="Disordered" evidence="9">
    <location>
        <begin position="168"/>
        <end position="187"/>
    </location>
</feature>
<evidence type="ECO:0000256" key="7">
    <source>
        <dbReference type="ARBA" id="ARBA00049120"/>
    </source>
</evidence>
<evidence type="ECO:0000256" key="9">
    <source>
        <dbReference type="SAM" id="MobiDB-lite"/>
    </source>
</evidence>
<dbReference type="GO" id="GO:0003677">
    <property type="term" value="F:DNA binding"/>
    <property type="evidence" value="ECO:0007669"/>
    <property type="project" value="UniProtKB-KW"/>
</dbReference>
<evidence type="ECO:0000256" key="6">
    <source>
        <dbReference type="ARBA" id="ARBA00023125"/>
    </source>
</evidence>
<dbReference type="EMBL" id="FMUB01000009">
    <property type="protein sequence ID" value="SCX28111.1"/>
    <property type="molecule type" value="Genomic_DNA"/>
</dbReference>
<gene>
    <name evidence="11" type="ORF">SAMN02799620_04528</name>
</gene>
<dbReference type="STRING" id="1502745.SAMN02799620_04528"/>
<dbReference type="Pfam" id="PF01555">
    <property type="entry name" value="N6_N4_Mtase"/>
    <property type="match status" value="1"/>
</dbReference>
<dbReference type="GO" id="GO:0008170">
    <property type="term" value="F:N-methyltransferase activity"/>
    <property type="evidence" value="ECO:0007669"/>
    <property type="project" value="InterPro"/>
</dbReference>
<sequence>MSAPNELPRNRIIVGDALDRLRRLPDAAIDCVVTSPPYYSLRDYGAAGQLGLERHVEQWVEQLAAISDEVRRVLVPTGTYWLNLGDTYSTHSSQGAARKSLLMAPERLALRLQQDGWIIRNKVIWAKPNPVPSSVTDRFNCTYELVYVLAKQPHYFFDLDAIRVPHRSTDAKGQSSNAGSTAREAWRGPNGMAASGLRALKARGQVGHPLGKNPGDVWTITPGGYRSAHHAIFPLTLAERMVAAGCPEARCTRCRLPWRRRLVRKIGGVATRAALGPTCTCNTGREPGVVLDPFMGSGTTAVAAEKLGRNWLGVELNPDFGAAARNRITGAQPKSPSSTSERAAA</sequence>
<reference evidence="12" key="1">
    <citation type="submission" date="2016-10" db="EMBL/GenBank/DDBJ databases">
        <authorList>
            <person name="Varghese N."/>
            <person name="Submissions S."/>
        </authorList>
    </citation>
    <scope>NUCLEOTIDE SEQUENCE [LARGE SCALE GENOMIC DNA]</scope>
    <source>
        <strain evidence="12">UNC267MFSha1.1M11</strain>
    </source>
</reference>
<evidence type="ECO:0000313" key="12">
    <source>
        <dbReference type="Proteomes" id="UP000199707"/>
    </source>
</evidence>
<dbReference type="SUPFAM" id="SSF53335">
    <property type="entry name" value="S-adenosyl-L-methionine-dependent methyltransferases"/>
    <property type="match status" value="1"/>
</dbReference>
<organism evidence="11 12">
    <name type="scientific">Mycolicibacterium fluoranthenivorans</name>
    <dbReference type="NCBI Taxonomy" id="258505"/>
    <lineage>
        <taxon>Bacteria</taxon>
        <taxon>Bacillati</taxon>
        <taxon>Actinomycetota</taxon>
        <taxon>Actinomycetes</taxon>
        <taxon>Mycobacteriales</taxon>
        <taxon>Mycobacteriaceae</taxon>
        <taxon>Mycolicibacterium</taxon>
    </lineage>
</organism>
<dbReference type="AlphaFoldDB" id="A0A1G4WSJ3"/>
<dbReference type="GO" id="GO:0032259">
    <property type="term" value="P:methylation"/>
    <property type="evidence" value="ECO:0007669"/>
    <property type="project" value="UniProtKB-KW"/>
</dbReference>
<dbReference type="PROSITE" id="PS00093">
    <property type="entry name" value="N4_MTASE"/>
    <property type="match status" value="1"/>
</dbReference>
<comment type="similarity">
    <text evidence="1">Belongs to the N(4)/N(6)-methyltransferase family. N(4) subfamily.</text>
</comment>
<evidence type="ECO:0000259" key="10">
    <source>
        <dbReference type="Pfam" id="PF01555"/>
    </source>
</evidence>
<evidence type="ECO:0000256" key="1">
    <source>
        <dbReference type="ARBA" id="ARBA00010203"/>
    </source>
</evidence>
<comment type="catalytic activity">
    <reaction evidence="7">
        <text>a 2'-deoxycytidine in DNA + S-adenosyl-L-methionine = an N(4)-methyl-2'-deoxycytidine in DNA + S-adenosyl-L-homocysteine + H(+)</text>
        <dbReference type="Rhea" id="RHEA:16857"/>
        <dbReference type="Rhea" id="RHEA-COMP:11369"/>
        <dbReference type="Rhea" id="RHEA-COMP:13674"/>
        <dbReference type="ChEBI" id="CHEBI:15378"/>
        <dbReference type="ChEBI" id="CHEBI:57856"/>
        <dbReference type="ChEBI" id="CHEBI:59789"/>
        <dbReference type="ChEBI" id="CHEBI:85452"/>
        <dbReference type="ChEBI" id="CHEBI:137933"/>
        <dbReference type="EC" id="2.1.1.113"/>
    </reaction>
</comment>
<dbReference type="InterPro" id="IPR002941">
    <property type="entry name" value="DNA_methylase_N4/N6"/>
</dbReference>
<evidence type="ECO:0000313" key="11">
    <source>
        <dbReference type="EMBL" id="SCX28111.1"/>
    </source>
</evidence>
<dbReference type="RefSeq" id="WP_090361421.1">
    <property type="nucleotide sequence ID" value="NZ_FMUB01000009.1"/>
</dbReference>
<dbReference type="InterPro" id="IPR017985">
    <property type="entry name" value="MeTrfase_CN4_CS"/>
</dbReference>
<feature type="compositionally biased region" description="Polar residues" evidence="9">
    <location>
        <begin position="171"/>
        <end position="180"/>
    </location>
</feature>
<dbReference type="Proteomes" id="UP000199707">
    <property type="component" value="Unassembled WGS sequence"/>
</dbReference>
<keyword evidence="3" id="KW-0808">Transferase</keyword>
<dbReference type="InterPro" id="IPR029063">
    <property type="entry name" value="SAM-dependent_MTases_sf"/>
</dbReference>
<keyword evidence="6" id="KW-0238">DNA-binding</keyword>
<keyword evidence="5" id="KW-0680">Restriction system</keyword>
<dbReference type="PRINTS" id="PR00508">
    <property type="entry name" value="S21N4MTFRASE"/>
</dbReference>
<dbReference type="Gene3D" id="3.40.50.150">
    <property type="entry name" value="Vaccinia Virus protein VP39"/>
    <property type="match status" value="1"/>
</dbReference>
<feature type="domain" description="DNA methylase N-4/N-6" evidence="10">
    <location>
        <begin position="29"/>
        <end position="320"/>
    </location>
</feature>
<evidence type="ECO:0000256" key="4">
    <source>
        <dbReference type="ARBA" id="ARBA00022691"/>
    </source>
</evidence>
<dbReference type="InterPro" id="IPR001091">
    <property type="entry name" value="RM_Methyltransferase"/>
</dbReference>
<evidence type="ECO:0000256" key="3">
    <source>
        <dbReference type="ARBA" id="ARBA00022679"/>
    </source>
</evidence>
<accession>A0A1G4WSJ3</accession>
<evidence type="ECO:0000256" key="2">
    <source>
        <dbReference type="ARBA" id="ARBA00022603"/>
    </source>
</evidence>
<evidence type="ECO:0000256" key="8">
    <source>
        <dbReference type="RuleBase" id="RU362026"/>
    </source>
</evidence>
<dbReference type="GO" id="GO:0009307">
    <property type="term" value="P:DNA restriction-modification system"/>
    <property type="evidence" value="ECO:0007669"/>
    <property type="project" value="UniProtKB-KW"/>
</dbReference>
<name>A0A1G4WSJ3_9MYCO</name>
<keyword evidence="4" id="KW-0949">S-adenosyl-L-methionine</keyword>
<proteinExistence type="inferred from homology"/>
<dbReference type="EC" id="2.1.1.-" evidence="8"/>
<evidence type="ECO:0000256" key="5">
    <source>
        <dbReference type="ARBA" id="ARBA00022747"/>
    </source>
</evidence>
<dbReference type="GO" id="GO:0015667">
    <property type="term" value="F:site-specific DNA-methyltransferase (cytosine-N4-specific) activity"/>
    <property type="evidence" value="ECO:0007669"/>
    <property type="project" value="UniProtKB-EC"/>
</dbReference>
<protein>
    <recommendedName>
        <fullName evidence="8">Methyltransferase</fullName>
        <ecNumber evidence="8">2.1.1.-</ecNumber>
    </recommendedName>
</protein>
<keyword evidence="2 11" id="KW-0489">Methyltransferase</keyword>